<keyword evidence="1" id="KW-0472">Membrane</keyword>
<dbReference type="STRING" id="97359.A0A550CWR9"/>
<proteinExistence type="predicted"/>
<keyword evidence="4" id="KW-1185">Reference proteome</keyword>
<feature type="transmembrane region" description="Helical" evidence="1">
    <location>
        <begin position="121"/>
        <end position="147"/>
    </location>
</feature>
<accession>A0A550CWR9</accession>
<organism evidence="3 4">
    <name type="scientific">Schizophyllum amplum</name>
    <dbReference type="NCBI Taxonomy" id="97359"/>
    <lineage>
        <taxon>Eukaryota</taxon>
        <taxon>Fungi</taxon>
        <taxon>Dikarya</taxon>
        <taxon>Basidiomycota</taxon>
        <taxon>Agaricomycotina</taxon>
        <taxon>Agaricomycetes</taxon>
        <taxon>Agaricomycetidae</taxon>
        <taxon>Agaricales</taxon>
        <taxon>Schizophyllaceae</taxon>
        <taxon>Schizophyllum</taxon>
    </lineage>
</organism>
<dbReference type="InterPro" id="IPR045339">
    <property type="entry name" value="DUF6534"/>
</dbReference>
<protein>
    <recommendedName>
        <fullName evidence="2">DUF6534 domain-containing protein</fullName>
    </recommendedName>
</protein>
<feature type="transmembrane region" description="Helical" evidence="1">
    <location>
        <begin position="159"/>
        <end position="184"/>
    </location>
</feature>
<feature type="transmembrane region" description="Helical" evidence="1">
    <location>
        <begin position="46"/>
        <end position="66"/>
    </location>
</feature>
<evidence type="ECO:0000313" key="4">
    <source>
        <dbReference type="Proteomes" id="UP000320762"/>
    </source>
</evidence>
<dbReference type="OrthoDB" id="2535105at2759"/>
<name>A0A550CWR9_9AGAR</name>
<dbReference type="Pfam" id="PF20152">
    <property type="entry name" value="DUF6534"/>
    <property type="match status" value="1"/>
</dbReference>
<dbReference type="AlphaFoldDB" id="A0A550CWR9"/>
<feature type="transmembrane region" description="Helical" evidence="1">
    <location>
        <begin position="196"/>
        <end position="220"/>
    </location>
</feature>
<dbReference type="Proteomes" id="UP000320762">
    <property type="component" value="Unassembled WGS sequence"/>
</dbReference>
<keyword evidence="1" id="KW-0812">Transmembrane</keyword>
<evidence type="ECO:0000259" key="2">
    <source>
        <dbReference type="Pfam" id="PF20152"/>
    </source>
</evidence>
<feature type="domain" description="DUF6534" evidence="2">
    <location>
        <begin position="168"/>
        <end position="253"/>
    </location>
</feature>
<feature type="transmembrane region" description="Helical" evidence="1">
    <location>
        <begin position="12"/>
        <end position="39"/>
    </location>
</feature>
<comment type="caution">
    <text evidence="3">The sequence shown here is derived from an EMBL/GenBank/DDBJ whole genome shotgun (WGS) entry which is preliminary data.</text>
</comment>
<dbReference type="PANTHER" id="PTHR40465">
    <property type="entry name" value="CHROMOSOME 1, WHOLE GENOME SHOTGUN SEQUENCE"/>
    <property type="match status" value="1"/>
</dbReference>
<evidence type="ECO:0000313" key="3">
    <source>
        <dbReference type="EMBL" id="TRM69223.1"/>
    </source>
</evidence>
<gene>
    <name evidence="3" type="ORF">BD626DRAFT_473357</name>
</gene>
<reference evidence="3 4" key="1">
    <citation type="journal article" date="2019" name="New Phytol.">
        <title>Comparative genomics reveals unique wood-decay strategies and fruiting body development in the Schizophyllaceae.</title>
        <authorList>
            <person name="Almasi E."/>
            <person name="Sahu N."/>
            <person name="Krizsan K."/>
            <person name="Balint B."/>
            <person name="Kovacs G.M."/>
            <person name="Kiss B."/>
            <person name="Cseklye J."/>
            <person name="Drula E."/>
            <person name="Henrissat B."/>
            <person name="Nagy I."/>
            <person name="Chovatia M."/>
            <person name="Adam C."/>
            <person name="LaButti K."/>
            <person name="Lipzen A."/>
            <person name="Riley R."/>
            <person name="Grigoriev I.V."/>
            <person name="Nagy L.G."/>
        </authorList>
    </citation>
    <scope>NUCLEOTIDE SEQUENCE [LARGE SCALE GENOMIC DNA]</scope>
    <source>
        <strain evidence="3 4">NL-1724</strain>
    </source>
</reference>
<dbReference type="EMBL" id="VDMD01000001">
    <property type="protein sequence ID" value="TRM69223.1"/>
    <property type="molecule type" value="Genomic_DNA"/>
</dbReference>
<evidence type="ECO:0000256" key="1">
    <source>
        <dbReference type="SAM" id="Phobius"/>
    </source>
</evidence>
<dbReference type="PANTHER" id="PTHR40465:SF1">
    <property type="entry name" value="DUF6534 DOMAIN-CONTAINING PROTEIN"/>
    <property type="match status" value="1"/>
</dbReference>
<sequence length="340" mass="37492">MESSTIAVPHDTLGALLVGVALSTIFYGVMFMQTCMYYMRFPDDSLWLKGVVAAVLAMQTTNVALLGHASWHYLVDNRGLPDTIEVLVWSAMFPTLLNVTSATLIHLFFIRQVFIMSGRNWYLACCIFLMSITQCALGWALVFLGLVPMIRQESRAVQALVPSSFAITAATDVSITLSLVYYLQFRKTNHERTDNIVNRLIVMSVNNGLLSSTIALAAFVCVFLDVGYATIALCHLLGKAYGNSLLASLNSRKARREALSDQLRRSGSRKTTKKTLTWNAQSHTATQDSDTVELTHMRPSSPGVLVTKEVARWSMSESPPHIAPRLSASRNGAHVDAWAV</sequence>
<keyword evidence="1" id="KW-1133">Transmembrane helix</keyword>
<feature type="transmembrane region" description="Helical" evidence="1">
    <location>
        <begin position="86"/>
        <end position="109"/>
    </location>
</feature>